<evidence type="ECO:0000313" key="2">
    <source>
        <dbReference type="Proteomes" id="UP000783588"/>
    </source>
</evidence>
<sequence length="104" mass="12214">MKIDGNELAIKQNELDQQGHKKEAYEMKMEFLRQVRESGDHCPCQEACPHHGNCFECVTIHRGHRDHLPMCMWDMVNERVAALSHMTEGSLYSYEKNHEKNDKK</sequence>
<proteinExistence type="predicted"/>
<name>A0ABS6ETK5_9FIRM</name>
<dbReference type="EMBL" id="JAHLQI010000002">
    <property type="protein sequence ID" value="MBU5490194.1"/>
    <property type="molecule type" value="Genomic_DNA"/>
</dbReference>
<accession>A0ABS6ETK5</accession>
<protein>
    <submittedName>
        <fullName evidence="1">LPS biosynthesis protein</fullName>
    </submittedName>
</protein>
<gene>
    <name evidence="1" type="ORF">KQI75_06090</name>
</gene>
<comment type="caution">
    <text evidence="1">The sequence shown here is derived from an EMBL/GenBank/DDBJ whole genome shotgun (WGS) entry which is preliminary data.</text>
</comment>
<evidence type="ECO:0000313" key="1">
    <source>
        <dbReference type="EMBL" id="MBU5490194.1"/>
    </source>
</evidence>
<organism evidence="1 2">
    <name type="scientific">Butyricicoccus intestinisimiae</name>
    <dbReference type="NCBI Taxonomy" id="2841509"/>
    <lineage>
        <taxon>Bacteria</taxon>
        <taxon>Bacillati</taxon>
        <taxon>Bacillota</taxon>
        <taxon>Clostridia</taxon>
        <taxon>Eubacteriales</taxon>
        <taxon>Butyricicoccaceae</taxon>
        <taxon>Butyricicoccus</taxon>
    </lineage>
</organism>
<keyword evidence="2" id="KW-1185">Reference proteome</keyword>
<dbReference type="RefSeq" id="WP_216469834.1">
    <property type="nucleotide sequence ID" value="NZ_JAHLQI010000002.1"/>
</dbReference>
<reference evidence="1 2" key="1">
    <citation type="submission" date="2021-06" db="EMBL/GenBank/DDBJ databases">
        <authorList>
            <person name="Sun Q."/>
            <person name="Li D."/>
        </authorList>
    </citation>
    <scope>NUCLEOTIDE SEQUENCE [LARGE SCALE GENOMIC DNA]</scope>
    <source>
        <strain evidence="1 2">MSJd-7</strain>
    </source>
</reference>
<dbReference type="Proteomes" id="UP000783588">
    <property type="component" value="Unassembled WGS sequence"/>
</dbReference>